<dbReference type="Pfam" id="PF08284">
    <property type="entry name" value="RVP_2"/>
    <property type="match status" value="1"/>
</dbReference>
<keyword evidence="4" id="KW-0695">RNA-directed DNA polymerase</keyword>
<evidence type="ECO:0000259" key="3">
    <source>
        <dbReference type="PROSITE" id="PS50158"/>
    </source>
</evidence>
<gene>
    <name evidence="4" type="ORF">Tci_044755</name>
</gene>
<dbReference type="GO" id="GO:0008270">
    <property type="term" value="F:zinc ion binding"/>
    <property type="evidence" value="ECO:0007669"/>
    <property type="project" value="UniProtKB-KW"/>
</dbReference>
<feature type="domain" description="CCHC-type" evidence="3">
    <location>
        <begin position="580"/>
        <end position="595"/>
    </location>
</feature>
<keyword evidence="4" id="KW-0808">Transferase</keyword>
<feature type="region of interest" description="Disordered" evidence="2">
    <location>
        <begin position="89"/>
        <end position="180"/>
    </location>
</feature>
<keyword evidence="1" id="KW-0863">Zinc-finger</keyword>
<dbReference type="AlphaFoldDB" id="A0A6L2MHJ0"/>
<feature type="compositionally biased region" description="Basic and acidic residues" evidence="2">
    <location>
        <begin position="14"/>
        <end position="28"/>
    </location>
</feature>
<dbReference type="InterPro" id="IPR001878">
    <property type="entry name" value="Znf_CCHC"/>
</dbReference>
<organism evidence="4">
    <name type="scientific">Tanacetum cinerariifolium</name>
    <name type="common">Dalmatian daisy</name>
    <name type="synonym">Chrysanthemum cinerariifolium</name>
    <dbReference type="NCBI Taxonomy" id="118510"/>
    <lineage>
        <taxon>Eukaryota</taxon>
        <taxon>Viridiplantae</taxon>
        <taxon>Streptophyta</taxon>
        <taxon>Embryophyta</taxon>
        <taxon>Tracheophyta</taxon>
        <taxon>Spermatophyta</taxon>
        <taxon>Magnoliopsida</taxon>
        <taxon>eudicotyledons</taxon>
        <taxon>Gunneridae</taxon>
        <taxon>Pentapetalae</taxon>
        <taxon>asterids</taxon>
        <taxon>campanulids</taxon>
        <taxon>Asterales</taxon>
        <taxon>Asteraceae</taxon>
        <taxon>Asteroideae</taxon>
        <taxon>Anthemideae</taxon>
        <taxon>Anthemidinae</taxon>
        <taxon>Tanacetum</taxon>
    </lineage>
</organism>
<comment type="caution">
    <text evidence="4">The sequence shown here is derived from an EMBL/GenBank/DDBJ whole genome shotgun (WGS) entry which is preliminary data.</text>
</comment>
<feature type="compositionally biased region" description="Polar residues" evidence="2">
    <location>
        <begin position="887"/>
        <end position="908"/>
    </location>
</feature>
<proteinExistence type="predicted"/>
<feature type="compositionally biased region" description="Pro residues" evidence="2">
    <location>
        <begin position="953"/>
        <end position="962"/>
    </location>
</feature>
<feature type="region of interest" description="Disordered" evidence="2">
    <location>
        <begin position="358"/>
        <end position="388"/>
    </location>
</feature>
<protein>
    <submittedName>
        <fullName evidence="4">Reverse transcriptase domain-containing protein</fullName>
    </submittedName>
</protein>
<evidence type="ECO:0000256" key="1">
    <source>
        <dbReference type="PROSITE-ProRule" id="PRU00047"/>
    </source>
</evidence>
<keyword evidence="1" id="KW-0862">Zinc</keyword>
<evidence type="ECO:0000256" key="2">
    <source>
        <dbReference type="SAM" id="MobiDB-lite"/>
    </source>
</evidence>
<accession>A0A6L2MHJ0</accession>
<feature type="compositionally biased region" description="Low complexity" evidence="2">
    <location>
        <begin position="118"/>
        <end position="133"/>
    </location>
</feature>
<dbReference type="GO" id="GO:0003964">
    <property type="term" value="F:RNA-directed DNA polymerase activity"/>
    <property type="evidence" value="ECO:0007669"/>
    <property type="project" value="UniProtKB-KW"/>
</dbReference>
<feature type="compositionally biased region" description="Low complexity" evidence="2">
    <location>
        <begin position="144"/>
        <end position="177"/>
    </location>
</feature>
<feature type="region of interest" description="Disordered" evidence="2">
    <location>
        <begin position="1"/>
        <end position="28"/>
    </location>
</feature>
<name>A0A6L2MHJ0_TANCI</name>
<keyword evidence="4" id="KW-0548">Nucleotidyltransferase</keyword>
<sequence length="1079" mass="121167">MSGLSGKNTSSGAKDVELDMERENEENQGKLQRNYLVMAISIILISLDSSEEIMRTFTTQVILFGMIPTTIPSTVTTVDSPTIPPIAPTIHYTSPFIRTDSSDKDTSKRPPSQNQYEVNVARWRSRVAARSSPPSLPTRDSLPTLHSLSATSSDSYLDTLSDSSSRHSSLGHSISDSPCDSSTAIFARPSCKRSLTILVPVASPVLGTNVRVEVGTVAEEEVESSTRGTTEIGVDRVTHPVVSDDTVEPVREDYPDLVNILVHRVRVIESVQRDQGHRIVATSQQGAAILEMICTLELDNIRLRGMLGVKRQRVDRLRRSMSYAQRDLSLAVHLYVIDELIAKRVAEALKAYDAAKNPETKTEIENEKQDDNVEANGNNGNGNCNGNGNPNVNNRGVVLITRECTYQDFVKCQPLNFKGTEGGVGLTHWFEKMKTVFHDSNYPPKYQVKYASCTLLNGALTWWNSHKRTVGFDVAYAMTWKALMKLMAERFQELTLLYTKMVPEEEDHVKRYIKGLPNNIQGNVIAAEPTRLQDARLNVNGQNVARAYTVGNNVERKAYAQNLPYCNKCRMHHEESCTVKCGNCKRVGHMTRDCKAVVAATAQKVPVGNQMGVTCYECGIQGHYRRLLGHPFNIDLIPVELGSFDVIIFMDWLAKYHTMIICDEKIVRIPYGDEVMTIKGDGYHGGNKSKLSIISEIRAFSQHENESLTDAWLCMKEMLRNCRGHNLSKGNIIKIFYHGLNEITQEVLNDAAGGILLYKTPNQAYQLLEDKVLLKLDWAKNLKTKLSLKKIVAFADEGNRTSDTDKIMARIDAMTIKMDAQYKELQSHVKQPTPDLDDDDIPMSQTFMDLKTQLETVAKNHQASIQNFETKFDGLTDKQSGRPFGSLPNNTQPKIRGNNSKSYQPPQSRNDHVNVVFTRSGKSYNPPDNPNDQQNNSETPINFDSNDEDDEPAPQPKTQPPKPVKETSIDEILEEDFDALLNEGSKILHFIKGTILEQEIFYKFDKFLAMASNENNESELDEEELKFKKITNNTDYKIKTSLEEPPTDLKLKPLPDNLEYVFLEEPSFLPIIISSQLSP</sequence>
<dbReference type="PROSITE" id="PS50158">
    <property type="entry name" value="ZF_CCHC"/>
    <property type="match status" value="1"/>
</dbReference>
<feature type="region of interest" description="Disordered" evidence="2">
    <location>
        <begin position="872"/>
        <end position="965"/>
    </location>
</feature>
<keyword evidence="1" id="KW-0479">Metal-binding</keyword>
<dbReference type="GO" id="GO:0003676">
    <property type="term" value="F:nucleic acid binding"/>
    <property type="evidence" value="ECO:0007669"/>
    <property type="project" value="InterPro"/>
</dbReference>
<evidence type="ECO:0000313" key="4">
    <source>
        <dbReference type="EMBL" id="GEU72777.1"/>
    </source>
</evidence>
<dbReference type="Gene3D" id="4.10.60.10">
    <property type="entry name" value="Zinc finger, CCHC-type"/>
    <property type="match status" value="1"/>
</dbReference>
<feature type="compositionally biased region" description="Polar residues" evidence="2">
    <location>
        <begin position="1"/>
        <end position="12"/>
    </location>
</feature>
<dbReference type="EMBL" id="BKCJ010006559">
    <property type="protein sequence ID" value="GEU72777.1"/>
    <property type="molecule type" value="Genomic_DNA"/>
</dbReference>
<reference evidence="4" key="1">
    <citation type="journal article" date="2019" name="Sci. Rep.">
        <title>Draft genome of Tanacetum cinerariifolium, the natural source of mosquito coil.</title>
        <authorList>
            <person name="Yamashiro T."/>
            <person name="Shiraishi A."/>
            <person name="Satake H."/>
            <person name="Nakayama K."/>
        </authorList>
    </citation>
    <scope>NUCLEOTIDE SEQUENCE</scope>
</reference>
<feature type="compositionally biased region" description="Basic and acidic residues" evidence="2">
    <location>
        <begin position="358"/>
        <end position="371"/>
    </location>
</feature>